<organism evidence="1 2">
    <name type="scientific">Mycolicibacterium goodii</name>
    <name type="common">Mycobacterium goodii</name>
    <dbReference type="NCBI Taxonomy" id="134601"/>
    <lineage>
        <taxon>Bacteria</taxon>
        <taxon>Bacillati</taxon>
        <taxon>Actinomycetota</taxon>
        <taxon>Actinomycetes</taxon>
        <taxon>Mycobacteriales</taxon>
        <taxon>Mycobacteriaceae</taxon>
        <taxon>Mycolicibacterium</taxon>
    </lineage>
</organism>
<sequence length="316" mass="34569">MVNVTEVENLQQQIRAIGASGRGALRVRAYDPEVAALRDLLESAVGRKRPRAARAELRRYLRDSVASAHLVDEIQAHVLMGRMYEQSGHLERAVSHYIVAGSAGDSRKIAGKFGAYFDCRDESRASQFQRRAAAYAAAAGEADLIPDDLVDVWATSALGEALQHQGRPFGAEVWQEAYKLLASLAERLPDQLVEELLEDIDGLLPREPHQYTMVDDQIAGILIGLCAGKPEMYAEIAERIAVAFEVADDIAGTLIEHFEVLEPVFRLIEERLKALASIRGSTLLRCLGTDFCRAVGRGRRVAAGLPSFSYGVSVGP</sequence>
<protein>
    <submittedName>
        <fullName evidence="1">Uncharacterized protein</fullName>
    </submittedName>
</protein>
<dbReference type="EMBL" id="JAHBOM010000062">
    <property type="protein sequence ID" value="MBU8827769.1"/>
    <property type="molecule type" value="Genomic_DNA"/>
</dbReference>
<feature type="non-terminal residue" evidence="1">
    <location>
        <position position="316"/>
    </location>
</feature>
<reference evidence="1 2" key="1">
    <citation type="submission" date="2021-05" db="EMBL/GenBank/DDBJ databases">
        <title>Draft Genome Sequences of Clinical Respiratory Isolates of Mycobacterium goodii Recovered in Ireland.</title>
        <authorList>
            <person name="Flanagan P.R."/>
            <person name="Mok S."/>
            <person name="Roycroft E."/>
            <person name="Rogers T.R."/>
            <person name="Fitzgibbon M."/>
        </authorList>
    </citation>
    <scope>NUCLEOTIDE SEQUENCE [LARGE SCALE GENOMIC DNA]</scope>
    <source>
        <strain evidence="1 2">14IE55</strain>
    </source>
</reference>
<comment type="caution">
    <text evidence="1">The sequence shown here is derived from an EMBL/GenBank/DDBJ whole genome shotgun (WGS) entry which is preliminary data.</text>
</comment>
<proteinExistence type="predicted"/>
<name>A0ABS6I1E8_MYCGD</name>
<dbReference type="Proteomes" id="UP000696413">
    <property type="component" value="Unassembled WGS sequence"/>
</dbReference>
<dbReference type="RefSeq" id="WP_214396344.1">
    <property type="nucleotide sequence ID" value="NZ_JAHBOL010000087.1"/>
</dbReference>
<evidence type="ECO:0000313" key="2">
    <source>
        <dbReference type="Proteomes" id="UP000696413"/>
    </source>
</evidence>
<accession>A0ABS6I1E8</accession>
<gene>
    <name evidence="1" type="ORF">KL859_33545</name>
</gene>
<evidence type="ECO:0000313" key="1">
    <source>
        <dbReference type="EMBL" id="MBU8827769.1"/>
    </source>
</evidence>
<keyword evidence="2" id="KW-1185">Reference proteome</keyword>